<evidence type="ECO:0000256" key="1">
    <source>
        <dbReference type="SAM" id="Coils"/>
    </source>
</evidence>
<dbReference type="AlphaFoldDB" id="A0A183USS1"/>
<dbReference type="WBParaSite" id="TCNE_0001154101-mRNA-1">
    <property type="protein sequence ID" value="TCNE_0001154101-mRNA-1"/>
    <property type="gene ID" value="TCNE_0001154101"/>
</dbReference>
<sequence>MTKIFKLFGLQNLIKLTNSVDPTARLTLKSVHLSELLTYCPILLGASGTSAITRSRLHLFLFNIAFFNVSLREYLAGDQMQICGPVFECLRLSLRDQLGPQNLIDILRLLQVLTYERCLSLGMWTNDLISFLLSEVNREEEPEWMPYCMAILCNLASRSKSVCQRIKKSVGFLQTLVLRDGKYAKLTIRAAIYTNDLICNYKAFQSSYKVFSHKLLKLLAHDSRIVVVSALVLVGYLEAKLRDTVFCSRNMPQTFQCVFNVLVIGDCLMTRHIAADLLRRLVVSDAPNVSSVPVITSTGKDLINYSYFERSVQMVAALIVQLDARSEESLKIYDIFLSFCSLLQMRTPTSLAILKCPPKEQRLTTPVLSMCITAQMTFEEAIVPEVPLKAVRLLRYILRGDGQEAIESGSRVQESVPAELVLRLIEGNIKTPVETGSELVSYQCRRITEGLRLAETVSNDDDMRSDILEVVTAPLCAHIVESQMLSNPIVPYMGRSIAQRTESVPKWSADGVSIVLELLRVLAALKDYSKLHKDQYWKLLKVSLLYVVVRIAEWCLHKTRLGDLIASCVASSLSEQTSTAKGSSLPRSTSDYRLDGISLDGVVSDGRKTPDARLAANGDSAKQIDELLEMMKHGVDNRELELEQLLAKKDDSLRQSERLRALYSSQNNDVEKINLEKKEQEEAYDSAKKALDEKQMAIDAVTEQMVKLNQENNVLIEENKYEREFSTLTKNRYDELKSKFDQTSLALIEKDKECTRIGKDIVKLKDDLSAKDLDVKSLTERLQKVEEASLEAAKEHESVVKTIRDKLNDREQEVERLSRELAKVMKFKDQMMRMMNEI</sequence>
<dbReference type="Proteomes" id="UP000050794">
    <property type="component" value="Unassembled WGS sequence"/>
</dbReference>
<dbReference type="EMBL" id="UYWY01020898">
    <property type="protein sequence ID" value="VDM42866.1"/>
    <property type="molecule type" value="Genomic_DNA"/>
</dbReference>
<feature type="domain" description="CIP2A N-terminal" evidence="2">
    <location>
        <begin position="205"/>
        <end position="525"/>
    </location>
</feature>
<name>A0A183USS1_TOXCA</name>
<dbReference type="Pfam" id="PF21044">
    <property type="entry name" value="CIP2A_N"/>
    <property type="match status" value="1"/>
</dbReference>
<protein>
    <submittedName>
        <fullName evidence="5">Protein CIP2A</fullName>
    </submittedName>
</protein>
<dbReference type="InterPro" id="IPR042510">
    <property type="entry name" value="CIP2A"/>
</dbReference>
<keyword evidence="1" id="KW-0175">Coiled coil</keyword>
<feature type="coiled-coil region" evidence="1">
    <location>
        <begin position="768"/>
        <end position="820"/>
    </location>
</feature>
<keyword evidence="4" id="KW-1185">Reference proteome</keyword>
<proteinExistence type="predicted"/>
<organism evidence="4 5">
    <name type="scientific">Toxocara canis</name>
    <name type="common">Canine roundworm</name>
    <dbReference type="NCBI Taxonomy" id="6265"/>
    <lineage>
        <taxon>Eukaryota</taxon>
        <taxon>Metazoa</taxon>
        <taxon>Ecdysozoa</taxon>
        <taxon>Nematoda</taxon>
        <taxon>Chromadorea</taxon>
        <taxon>Rhabditida</taxon>
        <taxon>Spirurina</taxon>
        <taxon>Ascaridomorpha</taxon>
        <taxon>Ascaridoidea</taxon>
        <taxon>Toxocaridae</taxon>
        <taxon>Toxocara</taxon>
    </lineage>
</organism>
<gene>
    <name evidence="3" type="ORF">TCNE_LOCUS11545</name>
</gene>
<reference evidence="5" key="1">
    <citation type="submission" date="2016-06" db="UniProtKB">
        <authorList>
            <consortium name="WormBaseParasite"/>
        </authorList>
    </citation>
    <scope>IDENTIFICATION</scope>
</reference>
<accession>A0A183USS1</accession>
<dbReference type="PANTHER" id="PTHR23161:SF2">
    <property type="entry name" value="PROTEIN CIP2A"/>
    <property type="match status" value="1"/>
</dbReference>
<feature type="coiled-coil region" evidence="1">
    <location>
        <begin position="635"/>
        <end position="718"/>
    </location>
</feature>
<evidence type="ECO:0000313" key="3">
    <source>
        <dbReference type="EMBL" id="VDM42866.1"/>
    </source>
</evidence>
<evidence type="ECO:0000313" key="4">
    <source>
        <dbReference type="Proteomes" id="UP000050794"/>
    </source>
</evidence>
<reference evidence="3 4" key="2">
    <citation type="submission" date="2018-11" db="EMBL/GenBank/DDBJ databases">
        <authorList>
            <consortium name="Pathogen Informatics"/>
        </authorList>
    </citation>
    <scope>NUCLEOTIDE SEQUENCE [LARGE SCALE GENOMIC DNA]</scope>
</reference>
<evidence type="ECO:0000259" key="2">
    <source>
        <dbReference type="Pfam" id="PF21044"/>
    </source>
</evidence>
<dbReference type="InterPro" id="IPR048701">
    <property type="entry name" value="CIP2A_N"/>
</dbReference>
<evidence type="ECO:0000313" key="5">
    <source>
        <dbReference type="WBParaSite" id="TCNE_0001154101-mRNA-1"/>
    </source>
</evidence>
<dbReference type="PANTHER" id="PTHR23161">
    <property type="entry name" value="PROTEIN CIP2A"/>
    <property type="match status" value="1"/>
</dbReference>